<protein>
    <submittedName>
        <fullName evidence="2">Predicted protein</fullName>
    </submittedName>
</protein>
<feature type="region of interest" description="Disordered" evidence="1">
    <location>
        <begin position="85"/>
        <end position="115"/>
    </location>
</feature>
<accession>F2ECE8</accession>
<feature type="region of interest" description="Disordered" evidence="1">
    <location>
        <begin position="38"/>
        <end position="62"/>
    </location>
</feature>
<dbReference type="AlphaFoldDB" id="F2ECE8"/>
<evidence type="ECO:0000313" key="2">
    <source>
        <dbReference type="EMBL" id="BAK05020.1"/>
    </source>
</evidence>
<sequence>MYVAPDGDQSFIGDGRGSAVDGGDRVAALIRAGQPIGGKQGGSIWASSRAPVRSRDRDRPDRLESRSCLFLCEWSARDSITADNVEQQEKEKRMTTVRVRSSATSERAPAMRGRISARVACANKPKL</sequence>
<dbReference type="EMBL" id="AK373823">
    <property type="protein sequence ID" value="BAK05020.1"/>
    <property type="molecule type" value="mRNA"/>
</dbReference>
<evidence type="ECO:0000256" key="1">
    <source>
        <dbReference type="SAM" id="MobiDB-lite"/>
    </source>
</evidence>
<reference evidence="2" key="1">
    <citation type="journal article" date="2011" name="Plant Physiol.">
        <title>Comprehensive sequence analysis of 24,783 barley full-length cDNAs derived from 12 clone libraries.</title>
        <authorList>
            <person name="Matsumoto T."/>
            <person name="Tanaka T."/>
            <person name="Sakai H."/>
            <person name="Amano N."/>
            <person name="Kanamori H."/>
            <person name="Kurita K."/>
            <person name="Kikuta A."/>
            <person name="Kamiya K."/>
            <person name="Yamamoto M."/>
            <person name="Ikawa H."/>
            <person name="Fujii N."/>
            <person name="Hori K."/>
            <person name="Itoh T."/>
            <person name="Sato K."/>
        </authorList>
    </citation>
    <scope>NUCLEOTIDE SEQUENCE</scope>
    <source>
        <tissue evidence="2">Flower</tissue>
    </source>
</reference>
<name>F2ECE8_HORVV</name>
<organism evidence="2">
    <name type="scientific">Hordeum vulgare subsp. vulgare</name>
    <name type="common">Domesticated barley</name>
    <dbReference type="NCBI Taxonomy" id="112509"/>
    <lineage>
        <taxon>Eukaryota</taxon>
        <taxon>Viridiplantae</taxon>
        <taxon>Streptophyta</taxon>
        <taxon>Embryophyta</taxon>
        <taxon>Tracheophyta</taxon>
        <taxon>Spermatophyta</taxon>
        <taxon>Magnoliopsida</taxon>
        <taxon>Liliopsida</taxon>
        <taxon>Poales</taxon>
        <taxon>Poaceae</taxon>
        <taxon>BOP clade</taxon>
        <taxon>Pooideae</taxon>
        <taxon>Triticodae</taxon>
        <taxon>Triticeae</taxon>
        <taxon>Hordeinae</taxon>
        <taxon>Hordeum</taxon>
    </lineage>
</organism>
<feature type="compositionally biased region" description="Basic and acidic residues" evidence="1">
    <location>
        <begin position="53"/>
        <end position="62"/>
    </location>
</feature>
<proteinExistence type="evidence at transcript level"/>